<protein>
    <submittedName>
        <fullName evidence="1">Uncharacterized protein</fullName>
    </submittedName>
</protein>
<reference evidence="1 2" key="1">
    <citation type="submission" date="2024-05" db="EMBL/GenBank/DDBJ databases">
        <title>Haplotype-resolved chromosome-level genome assembly of Huyou (Citrus changshanensis).</title>
        <authorList>
            <person name="Miao C."/>
            <person name="Chen W."/>
            <person name="Wu Y."/>
            <person name="Wang L."/>
            <person name="Zhao S."/>
            <person name="Grierson D."/>
            <person name="Xu C."/>
            <person name="Chen K."/>
        </authorList>
    </citation>
    <scope>NUCLEOTIDE SEQUENCE [LARGE SCALE GENOMIC DNA]</scope>
    <source>
        <strain evidence="1">01-14</strain>
        <tissue evidence="1">Leaf</tissue>
    </source>
</reference>
<dbReference type="EMBL" id="JBCGBO010000002">
    <property type="protein sequence ID" value="KAK9222494.1"/>
    <property type="molecule type" value="Genomic_DNA"/>
</dbReference>
<dbReference type="Proteomes" id="UP001428341">
    <property type="component" value="Unassembled WGS sequence"/>
</dbReference>
<evidence type="ECO:0000313" key="1">
    <source>
        <dbReference type="EMBL" id="KAK9222494.1"/>
    </source>
</evidence>
<dbReference type="AlphaFoldDB" id="A0AAP0R122"/>
<proteinExistence type="predicted"/>
<evidence type="ECO:0000313" key="2">
    <source>
        <dbReference type="Proteomes" id="UP001428341"/>
    </source>
</evidence>
<sequence>MLRMPVLLPNKIMACGLGLVMLEQLLVNVCFFVQQRHFVGVSPHKWFDGQILVISETVELLCSYTRLHYQYVELEFVSEIELSPSYEIFEIKSLLRLLISSEKSMSFCYNHQ</sequence>
<keyword evidence="2" id="KW-1185">Reference proteome</keyword>
<comment type="caution">
    <text evidence="1">The sequence shown here is derived from an EMBL/GenBank/DDBJ whole genome shotgun (WGS) entry which is preliminary data.</text>
</comment>
<accession>A0AAP0R122</accession>
<organism evidence="1 2">
    <name type="scientific">Citrus x changshan-huyou</name>
    <dbReference type="NCBI Taxonomy" id="2935761"/>
    <lineage>
        <taxon>Eukaryota</taxon>
        <taxon>Viridiplantae</taxon>
        <taxon>Streptophyta</taxon>
        <taxon>Embryophyta</taxon>
        <taxon>Tracheophyta</taxon>
        <taxon>Spermatophyta</taxon>
        <taxon>Magnoliopsida</taxon>
        <taxon>eudicotyledons</taxon>
        <taxon>Gunneridae</taxon>
        <taxon>Pentapetalae</taxon>
        <taxon>rosids</taxon>
        <taxon>malvids</taxon>
        <taxon>Sapindales</taxon>
        <taxon>Rutaceae</taxon>
        <taxon>Aurantioideae</taxon>
        <taxon>Citrus</taxon>
    </lineage>
</organism>
<gene>
    <name evidence="1" type="ORF">WN944_010930</name>
</gene>
<name>A0AAP0R122_9ROSI</name>